<reference evidence="9" key="1">
    <citation type="submission" date="2020-11" db="EMBL/GenBank/DDBJ databases">
        <authorList>
            <person name="Tran Van P."/>
        </authorList>
    </citation>
    <scope>NUCLEOTIDE SEQUENCE</scope>
</reference>
<keyword evidence="6" id="KW-0408">Iron</keyword>
<name>A0A7R9LER6_9ACAR</name>
<dbReference type="InterPro" id="IPR036396">
    <property type="entry name" value="Cyt_P450_sf"/>
</dbReference>
<evidence type="ECO:0000256" key="6">
    <source>
        <dbReference type="ARBA" id="ARBA00023004"/>
    </source>
</evidence>
<dbReference type="OrthoDB" id="8251073at2759"/>
<evidence type="ECO:0000256" key="3">
    <source>
        <dbReference type="ARBA" id="ARBA00022617"/>
    </source>
</evidence>
<evidence type="ECO:0000313" key="10">
    <source>
        <dbReference type="Proteomes" id="UP000759131"/>
    </source>
</evidence>
<dbReference type="Proteomes" id="UP000759131">
    <property type="component" value="Unassembled WGS sequence"/>
</dbReference>
<evidence type="ECO:0000256" key="5">
    <source>
        <dbReference type="ARBA" id="ARBA00023002"/>
    </source>
</evidence>
<accession>A0A7R9LER6</accession>
<keyword evidence="8" id="KW-1133">Transmembrane helix</keyword>
<feature type="non-terminal residue" evidence="9">
    <location>
        <position position="255"/>
    </location>
</feature>
<comment type="cofactor">
    <cofactor evidence="1">
        <name>heme</name>
        <dbReference type="ChEBI" id="CHEBI:30413"/>
    </cofactor>
</comment>
<keyword evidence="3" id="KW-0349">Heme</keyword>
<proteinExistence type="inferred from homology"/>
<evidence type="ECO:0000313" key="9">
    <source>
        <dbReference type="EMBL" id="CAD7640154.1"/>
    </source>
</evidence>
<dbReference type="PANTHER" id="PTHR24302:SF15">
    <property type="entry name" value="FATTY-ACID PEROXYGENASE"/>
    <property type="match status" value="1"/>
</dbReference>
<dbReference type="EMBL" id="OC877654">
    <property type="protein sequence ID" value="CAD7640154.1"/>
    <property type="molecule type" value="Genomic_DNA"/>
</dbReference>
<gene>
    <name evidence="9" type="ORF">OSB1V03_LOCUS18070</name>
</gene>
<evidence type="ECO:0000256" key="7">
    <source>
        <dbReference type="ARBA" id="ARBA00023033"/>
    </source>
</evidence>
<dbReference type="InterPro" id="IPR050705">
    <property type="entry name" value="Cytochrome_P450_3A"/>
</dbReference>
<protein>
    <recommendedName>
        <fullName evidence="11">Cytochrome P450</fullName>
    </recommendedName>
</protein>
<evidence type="ECO:0000256" key="8">
    <source>
        <dbReference type="SAM" id="Phobius"/>
    </source>
</evidence>
<evidence type="ECO:0000256" key="2">
    <source>
        <dbReference type="ARBA" id="ARBA00010617"/>
    </source>
</evidence>
<keyword evidence="8" id="KW-0812">Transmembrane</keyword>
<dbReference type="AlphaFoldDB" id="A0A7R9LER6"/>
<keyword evidence="4" id="KW-0479">Metal-binding</keyword>
<keyword evidence="10" id="KW-1185">Reference proteome</keyword>
<comment type="similarity">
    <text evidence="2">Belongs to the cytochrome P450 family.</text>
</comment>
<dbReference type="PRINTS" id="PR00464">
    <property type="entry name" value="EP450II"/>
</dbReference>
<feature type="transmembrane region" description="Helical" evidence="8">
    <location>
        <begin position="6"/>
        <end position="27"/>
    </location>
</feature>
<dbReference type="PANTHER" id="PTHR24302">
    <property type="entry name" value="CYTOCHROME P450 FAMILY 3"/>
    <property type="match status" value="1"/>
</dbReference>
<sequence>MFEIFGFNVANVAIGFVTCLTLIYWFLTKNYDHWKKLGIDGPKPVLLFGNFLDRCRNPMGSLDIGYIKKYGNVFGIFNGVDPVLLVAEPELIKQILVKEFHNFSDRRQLRTEHQIINKNLFNSLGDDWKRLRTIVSPTFTSGKMKKMYHLVRKCLQEYLEHLEVMAKNGQYIDAKCLHQNFTMDVIASCAFATQTNAQKDPNNKFVANGRKVFVFNAFKMIAAFVFPKWLNTLLNIRTQLVEPPNEFIFELTRHI</sequence>
<dbReference type="GO" id="GO:0005506">
    <property type="term" value="F:iron ion binding"/>
    <property type="evidence" value="ECO:0007669"/>
    <property type="project" value="InterPro"/>
</dbReference>
<evidence type="ECO:0000256" key="4">
    <source>
        <dbReference type="ARBA" id="ARBA00022723"/>
    </source>
</evidence>
<evidence type="ECO:0000256" key="1">
    <source>
        <dbReference type="ARBA" id="ARBA00001971"/>
    </source>
</evidence>
<evidence type="ECO:0008006" key="11">
    <source>
        <dbReference type="Google" id="ProtNLM"/>
    </source>
</evidence>
<dbReference type="EMBL" id="CAJPIZ010023079">
    <property type="protein sequence ID" value="CAG2118118.1"/>
    <property type="molecule type" value="Genomic_DNA"/>
</dbReference>
<keyword evidence="7" id="KW-0503">Monooxygenase</keyword>
<dbReference type="Gene3D" id="1.10.630.10">
    <property type="entry name" value="Cytochrome P450"/>
    <property type="match status" value="1"/>
</dbReference>
<keyword evidence="8" id="KW-0472">Membrane</keyword>
<dbReference type="GO" id="GO:0008395">
    <property type="term" value="F:steroid hydroxylase activity"/>
    <property type="evidence" value="ECO:0007669"/>
    <property type="project" value="TreeGrafter"/>
</dbReference>
<dbReference type="GO" id="GO:0020037">
    <property type="term" value="F:heme binding"/>
    <property type="evidence" value="ECO:0007669"/>
    <property type="project" value="InterPro"/>
</dbReference>
<keyword evidence="5" id="KW-0560">Oxidoreductase</keyword>
<dbReference type="InterPro" id="IPR002402">
    <property type="entry name" value="Cyt_P450_E_grp-II"/>
</dbReference>
<dbReference type="InterPro" id="IPR001128">
    <property type="entry name" value="Cyt_P450"/>
</dbReference>
<organism evidence="9">
    <name type="scientific">Medioppia subpectinata</name>
    <dbReference type="NCBI Taxonomy" id="1979941"/>
    <lineage>
        <taxon>Eukaryota</taxon>
        <taxon>Metazoa</taxon>
        <taxon>Ecdysozoa</taxon>
        <taxon>Arthropoda</taxon>
        <taxon>Chelicerata</taxon>
        <taxon>Arachnida</taxon>
        <taxon>Acari</taxon>
        <taxon>Acariformes</taxon>
        <taxon>Sarcoptiformes</taxon>
        <taxon>Oribatida</taxon>
        <taxon>Brachypylina</taxon>
        <taxon>Oppioidea</taxon>
        <taxon>Oppiidae</taxon>
        <taxon>Medioppia</taxon>
    </lineage>
</organism>
<dbReference type="GO" id="GO:0016705">
    <property type="term" value="F:oxidoreductase activity, acting on paired donors, with incorporation or reduction of molecular oxygen"/>
    <property type="evidence" value="ECO:0007669"/>
    <property type="project" value="InterPro"/>
</dbReference>
<dbReference type="Pfam" id="PF00067">
    <property type="entry name" value="p450"/>
    <property type="match status" value="1"/>
</dbReference>
<dbReference type="SUPFAM" id="SSF48264">
    <property type="entry name" value="Cytochrome P450"/>
    <property type="match status" value="1"/>
</dbReference>